<keyword evidence="9" id="KW-1185">Reference proteome</keyword>
<dbReference type="SMART" id="SM00220">
    <property type="entry name" value="S_TKc"/>
    <property type="match status" value="1"/>
</dbReference>
<dbReference type="GO" id="GO:0005524">
    <property type="term" value="F:ATP binding"/>
    <property type="evidence" value="ECO:0007669"/>
    <property type="project" value="UniProtKB-KW"/>
</dbReference>
<dbReference type="PANTHER" id="PTHR43289:SF6">
    <property type="entry name" value="SERINE_THREONINE-PROTEIN KINASE NEKL-3"/>
    <property type="match status" value="1"/>
</dbReference>
<evidence type="ECO:0000256" key="5">
    <source>
        <dbReference type="SAM" id="MobiDB-lite"/>
    </source>
</evidence>
<feature type="region of interest" description="Disordered" evidence="5">
    <location>
        <begin position="1"/>
        <end position="25"/>
    </location>
</feature>
<evidence type="ECO:0000313" key="8">
    <source>
        <dbReference type="EMBL" id="AWM37142.1"/>
    </source>
</evidence>
<organism evidence="8 9">
    <name type="scientific">Gemmata obscuriglobus</name>
    <dbReference type="NCBI Taxonomy" id="114"/>
    <lineage>
        <taxon>Bacteria</taxon>
        <taxon>Pseudomonadati</taxon>
        <taxon>Planctomycetota</taxon>
        <taxon>Planctomycetia</taxon>
        <taxon>Gemmatales</taxon>
        <taxon>Gemmataceae</taxon>
        <taxon>Gemmata</taxon>
    </lineage>
</organism>
<dbReference type="PROSITE" id="PS50011">
    <property type="entry name" value="PROTEIN_KINASE_DOM"/>
    <property type="match status" value="1"/>
</dbReference>
<evidence type="ECO:0000259" key="7">
    <source>
        <dbReference type="PROSITE" id="PS50011"/>
    </source>
</evidence>
<feature type="transmembrane region" description="Helical" evidence="6">
    <location>
        <begin position="523"/>
        <end position="545"/>
    </location>
</feature>
<keyword evidence="6" id="KW-0472">Membrane</keyword>
<dbReference type="GO" id="GO:0004674">
    <property type="term" value="F:protein serine/threonine kinase activity"/>
    <property type="evidence" value="ECO:0007669"/>
    <property type="project" value="UniProtKB-KW"/>
</dbReference>
<keyword evidence="3 8" id="KW-0418">Kinase</keyword>
<dbReference type="EMBL" id="CP025958">
    <property type="protein sequence ID" value="AWM37142.1"/>
    <property type="molecule type" value="Genomic_DNA"/>
</dbReference>
<keyword evidence="8" id="KW-0723">Serine/threonine-protein kinase</keyword>
<sequence>MLPTAAGTSPQPRRNTDAQKCRAEEGESVNTKCTRCSTEQYGVSRSLGRRLSRLRTVTPRWRRDTAGTRITLATRSITGPAERMPTLSDLANVLIRCRVVSRARWDKAARAAGGITAALLDELTAQPPEWWSEDEGPEPPPGLTDYQRAVVEAWLDGDDAPLAPQLAVNQFLLLEQLGAGGQGQVFRGRQLNPARFVAIKTLTRETDTSRARFEQEARAMMRVQHPTIARFHLYERVRDEHNRPTNEYLIAMEFVDGSDLNRLVRWSGPIPWPFVVKWTIDLLGGLAAIHQSGFVHRDVKPANVIALGPPPEAGTRPGDTAAKLLDFGAVSATAQPQNEGAKRMFVGTREYAPPEQWRERVVPESDLYALGGTLFFLLTGRAPYIIEGRDAIEFMKAHTRAPVPSAREHNPDVPKALDALIQTLMAKRPADRGTAAELSEAFARLLPSEAAAAPPARKPKKPAPLAPPNAGARTVRISEPEEHGALDRVCGPVLSVFERLFLPALMRPTPGHEPSITERVAVLLTRPTVLLLLLVLVGGCIFLAVR</sequence>
<evidence type="ECO:0000256" key="3">
    <source>
        <dbReference type="ARBA" id="ARBA00022777"/>
    </source>
</evidence>
<dbReference type="PANTHER" id="PTHR43289">
    <property type="entry name" value="MITOGEN-ACTIVATED PROTEIN KINASE KINASE KINASE 20-RELATED"/>
    <property type="match status" value="1"/>
</dbReference>
<evidence type="ECO:0000256" key="4">
    <source>
        <dbReference type="ARBA" id="ARBA00022840"/>
    </source>
</evidence>
<reference evidence="8 9" key="1">
    <citation type="submission" date="2018-01" db="EMBL/GenBank/DDBJ databases">
        <title>G. obscuriglobus.</title>
        <authorList>
            <person name="Franke J."/>
            <person name="Blomberg W."/>
            <person name="Selmecki A."/>
        </authorList>
    </citation>
    <scope>NUCLEOTIDE SEQUENCE [LARGE SCALE GENOMIC DNA]</scope>
    <source>
        <strain evidence="8 9">DSM 5831</strain>
    </source>
</reference>
<keyword evidence="2" id="KW-0547">Nucleotide-binding</keyword>
<evidence type="ECO:0000313" key="9">
    <source>
        <dbReference type="Proteomes" id="UP000245802"/>
    </source>
</evidence>
<keyword evidence="6" id="KW-0812">Transmembrane</keyword>
<dbReference type="InterPro" id="IPR011009">
    <property type="entry name" value="Kinase-like_dom_sf"/>
</dbReference>
<feature type="compositionally biased region" description="Basic and acidic residues" evidence="5">
    <location>
        <begin position="14"/>
        <end position="25"/>
    </location>
</feature>
<gene>
    <name evidence="8" type="ORF">C1280_08970</name>
</gene>
<feature type="region of interest" description="Disordered" evidence="5">
    <location>
        <begin position="451"/>
        <end position="473"/>
    </location>
</feature>
<evidence type="ECO:0000256" key="1">
    <source>
        <dbReference type="ARBA" id="ARBA00022679"/>
    </source>
</evidence>
<dbReference type="AlphaFoldDB" id="A0A2Z3GYL7"/>
<keyword evidence="6" id="KW-1133">Transmembrane helix</keyword>
<keyword evidence="4" id="KW-0067">ATP-binding</keyword>
<dbReference type="CDD" id="cd14014">
    <property type="entry name" value="STKc_PknB_like"/>
    <property type="match status" value="1"/>
</dbReference>
<feature type="domain" description="Protein kinase" evidence="7">
    <location>
        <begin position="171"/>
        <end position="446"/>
    </location>
</feature>
<evidence type="ECO:0000256" key="2">
    <source>
        <dbReference type="ARBA" id="ARBA00022741"/>
    </source>
</evidence>
<dbReference type="InterPro" id="IPR000719">
    <property type="entry name" value="Prot_kinase_dom"/>
</dbReference>
<dbReference type="OrthoDB" id="6111975at2"/>
<accession>A0A2Z3GYL7</accession>
<dbReference type="Pfam" id="PF00069">
    <property type="entry name" value="Pkinase"/>
    <property type="match status" value="1"/>
</dbReference>
<protein>
    <submittedName>
        <fullName evidence="8">Serine/threonine protein kinase</fullName>
    </submittedName>
</protein>
<dbReference type="Proteomes" id="UP000245802">
    <property type="component" value="Chromosome"/>
</dbReference>
<evidence type="ECO:0000256" key="6">
    <source>
        <dbReference type="SAM" id="Phobius"/>
    </source>
</evidence>
<name>A0A2Z3GYL7_9BACT</name>
<dbReference type="KEGG" id="gog:C1280_08970"/>
<dbReference type="SUPFAM" id="SSF56112">
    <property type="entry name" value="Protein kinase-like (PK-like)"/>
    <property type="match status" value="1"/>
</dbReference>
<proteinExistence type="predicted"/>
<dbReference type="Gene3D" id="3.30.200.20">
    <property type="entry name" value="Phosphorylase Kinase, domain 1"/>
    <property type="match status" value="1"/>
</dbReference>
<dbReference type="Gene3D" id="1.10.510.10">
    <property type="entry name" value="Transferase(Phosphotransferase) domain 1"/>
    <property type="match status" value="1"/>
</dbReference>
<feature type="compositionally biased region" description="Polar residues" evidence="5">
    <location>
        <begin position="1"/>
        <end position="13"/>
    </location>
</feature>
<keyword evidence="1" id="KW-0808">Transferase</keyword>